<dbReference type="RefSeq" id="XP_004333683.1">
    <property type="nucleotide sequence ID" value="XM_004333635.1"/>
</dbReference>
<evidence type="ECO:0008006" key="3">
    <source>
        <dbReference type="Google" id="ProtNLM"/>
    </source>
</evidence>
<dbReference type="InterPro" id="IPR029063">
    <property type="entry name" value="SAM-dependent_MTases_sf"/>
</dbReference>
<name>L8GF25_ACACF</name>
<sequence length="323" mass="37023">MLIATSVAFIYSDRLMPHVYRLTDARTQAQLSVREPKPAEQMQTRVSCHRCPHEWFRADRKKHTHTDPIWSRIHDHQSDEPWGAVLDAGTGSGSLRFITQLNTTRWSAVTASRNMHSTLTQSFGAYIRPDDELLLMNWDRADHPLKGRVFDVVLADYLLGAMDGFSPYRQDQIFEWLGQYVGKRLYFVGKEPIPDLNLPLNGTKSSGGQLFLDSERLRDACLLMAGERPYREYPSEWVLRTLERASFIVEGVWMFPIRYVGEAIDDQLRLCRNKLHKIRDPTLRSATLEAVKNLQHRVATDPEAKAGFCFGMDYVIAARPAGK</sequence>
<dbReference type="KEGG" id="acan:ACA1_260540"/>
<evidence type="ECO:0000313" key="1">
    <source>
        <dbReference type="EMBL" id="ELR11670.1"/>
    </source>
</evidence>
<dbReference type="EMBL" id="KB008148">
    <property type="protein sequence ID" value="ELR11670.1"/>
    <property type="molecule type" value="Genomic_DNA"/>
</dbReference>
<protein>
    <recommendedName>
        <fullName evidence="3">Methyltransferase domain containing protein</fullName>
    </recommendedName>
</protein>
<dbReference type="SUPFAM" id="SSF53335">
    <property type="entry name" value="S-adenosyl-L-methionine-dependent methyltransferases"/>
    <property type="match status" value="1"/>
</dbReference>
<dbReference type="Proteomes" id="UP000011083">
    <property type="component" value="Unassembled WGS sequence"/>
</dbReference>
<proteinExistence type="predicted"/>
<dbReference type="GeneID" id="14912156"/>
<keyword evidence="2" id="KW-1185">Reference proteome</keyword>
<dbReference type="OMA" id="KVHAGNW"/>
<accession>L8GF25</accession>
<organism evidence="1 2">
    <name type="scientific">Acanthamoeba castellanii (strain ATCC 30010 / Neff)</name>
    <dbReference type="NCBI Taxonomy" id="1257118"/>
    <lineage>
        <taxon>Eukaryota</taxon>
        <taxon>Amoebozoa</taxon>
        <taxon>Discosea</taxon>
        <taxon>Longamoebia</taxon>
        <taxon>Centramoebida</taxon>
        <taxon>Acanthamoebidae</taxon>
        <taxon>Acanthamoeba</taxon>
    </lineage>
</organism>
<evidence type="ECO:0000313" key="2">
    <source>
        <dbReference type="Proteomes" id="UP000011083"/>
    </source>
</evidence>
<dbReference type="VEuPathDB" id="AmoebaDB:ACA1_260540"/>
<dbReference type="OrthoDB" id="429136at2759"/>
<reference evidence="1 2" key="1">
    <citation type="journal article" date="2013" name="Genome Biol.">
        <title>Genome of Acanthamoeba castellanii highlights extensive lateral gene transfer and early evolution of tyrosine kinase signaling.</title>
        <authorList>
            <person name="Clarke M."/>
            <person name="Lohan A.J."/>
            <person name="Liu B."/>
            <person name="Lagkouvardos I."/>
            <person name="Roy S."/>
            <person name="Zafar N."/>
            <person name="Bertelli C."/>
            <person name="Schilde C."/>
            <person name="Kianianmomeni A."/>
            <person name="Burglin T.R."/>
            <person name="Frech C."/>
            <person name="Turcotte B."/>
            <person name="Kopec K.O."/>
            <person name="Synnott J.M."/>
            <person name="Choo C."/>
            <person name="Paponov I."/>
            <person name="Finkler A."/>
            <person name="Soon Heng Tan C."/>
            <person name="Hutchins A.P."/>
            <person name="Weinmeier T."/>
            <person name="Rattei T."/>
            <person name="Chu J.S."/>
            <person name="Gimenez G."/>
            <person name="Irimia M."/>
            <person name="Rigden D.J."/>
            <person name="Fitzpatrick D.A."/>
            <person name="Lorenzo-Morales J."/>
            <person name="Bateman A."/>
            <person name="Chiu C.H."/>
            <person name="Tang P."/>
            <person name="Hegemann P."/>
            <person name="Fromm H."/>
            <person name="Raoult D."/>
            <person name="Greub G."/>
            <person name="Miranda-Saavedra D."/>
            <person name="Chen N."/>
            <person name="Nash P."/>
            <person name="Ginger M.L."/>
            <person name="Horn M."/>
            <person name="Schaap P."/>
            <person name="Caler L."/>
            <person name="Loftus B."/>
        </authorList>
    </citation>
    <scope>NUCLEOTIDE SEQUENCE [LARGE SCALE GENOMIC DNA]</scope>
    <source>
        <strain evidence="1 2">Neff</strain>
    </source>
</reference>
<dbReference type="AlphaFoldDB" id="L8GF25"/>
<gene>
    <name evidence="1" type="ORF">ACA1_260540</name>
</gene>